<name>A0A3Q7FIL2_SOLLC</name>
<dbReference type="Gramene" id="Solyc03g063166.1.1">
    <property type="protein sequence ID" value="Solyc03g063166.1.1"/>
    <property type="gene ID" value="Solyc03g063166.1"/>
</dbReference>
<dbReference type="AlphaFoldDB" id="A0A3Q7FIL2"/>
<dbReference type="Proteomes" id="UP000004994">
    <property type="component" value="Chromosome 3"/>
</dbReference>
<evidence type="ECO:0000313" key="2">
    <source>
        <dbReference type="Proteomes" id="UP000004994"/>
    </source>
</evidence>
<proteinExistence type="predicted"/>
<dbReference type="EnsemblPlants" id="Solyc03g063166.1.1">
    <property type="protein sequence ID" value="Solyc03g063166.1.1"/>
    <property type="gene ID" value="Solyc03g063166.1"/>
</dbReference>
<accession>A0A3Q7FIL2</accession>
<reference evidence="1" key="2">
    <citation type="submission" date="2019-01" db="UniProtKB">
        <authorList>
            <consortium name="EnsemblPlants"/>
        </authorList>
    </citation>
    <scope>IDENTIFICATION</scope>
    <source>
        <strain evidence="1">cv. Heinz 1706</strain>
    </source>
</reference>
<organism evidence="1">
    <name type="scientific">Solanum lycopersicum</name>
    <name type="common">Tomato</name>
    <name type="synonym">Lycopersicon esculentum</name>
    <dbReference type="NCBI Taxonomy" id="4081"/>
    <lineage>
        <taxon>Eukaryota</taxon>
        <taxon>Viridiplantae</taxon>
        <taxon>Streptophyta</taxon>
        <taxon>Embryophyta</taxon>
        <taxon>Tracheophyta</taxon>
        <taxon>Spermatophyta</taxon>
        <taxon>Magnoliopsida</taxon>
        <taxon>eudicotyledons</taxon>
        <taxon>Gunneridae</taxon>
        <taxon>Pentapetalae</taxon>
        <taxon>asterids</taxon>
        <taxon>lamiids</taxon>
        <taxon>Solanales</taxon>
        <taxon>Solanaceae</taxon>
        <taxon>Solanoideae</taxon>
        <taxon>Solaneae</taxon>
        <taxon>Solanum</taxon>
        <taxon>Solanum subgen. Lycopersicon</taxon>
    </lineage>
</organism>
<keyword evidence="2" id="KW-1185">Reference proteome</keyword>
<dbReference type="InParanoid" id="A0A3Q7FIL2"/>
<evidence type="ECO:0000313" key="1">
    <source>
        <dbReference type="EnsemblPlants" id="Solyc03g063166.1.1"/>
    </source>
</evidence>
<reference evidence="1" key="1">
    <citation type="journal article" date="2012" name="Nature">
        <title>The tomato genome sequence provides insights into fleshy fruit evolution.</title>
        <authorList>
            <consortium name="Tomato Genome Consortium"/>
        </authorList>
    </citation>
    <scope>NUCLEOTIDE SEQUENCE [LARGE SCALE GENOMIC DNA]</scope>
    <source>
        <strain evidence="1">cv. Heinz 1706</strain>
    </source>
</reference>
<sequence length="93" mass="9846">MVSTGSPILLSKDDLTKVIIQTNNFDFLLNVILGDNATDLFAPSSVLFYDAGSNGQDVSSSGLVIPLTMSSNIDESSSLQGQPLSFFSIVEIS</sequence>
<protein>
    <submittedName>
        <fullName evidence="1">Uncharacterized protein</fullName>
    </submittedName>
</protein>